<reference evidence="1" key="1">
    <citation type="journal article" date="2014" name="Front. Microbiol.">
        <title>High frequency of phylogenetically diverse reductive dehalogenase-homologous genes in deep subseafloor sedimentary metagenomes.</title>
        <authorList>
            <person name="Kawai M."/>
            <person name="Futagami T."/>
            <person name="Toyoda A."/>
            <person name="Takaki Y."/>
            <person name="Nishi S."/>
            <person name="Hori S."/>
            <person name="Arai W."/>
            <person name="Tsubouchi T."/>
            <person name="Morono Y."/>
            <person name="Uchiyama I."/>
            <person name="Ito T."/>
            <person name="Fujiyama A."/>
            <person name="Inagaki F."/>
            <person name="Takami H."/>
        </authorList>
    </citation>
    <scope>NUCLEOTIDE SEQUENCE</scope>
    <source>
        <strain evidence="1">Expedition CK06-06</strain>
    </source>
</reference>
<evidence type="ECO:0000313" key="1">
    <source>
        <dbReference type="EMBL" id="GAI72901.1"/>
    </source>
</evidence>
<accession>X1S140</accession>
<feature type="non-terminal residue" evidence="1">
    <location>
        <position position="1"/>
    </location>
</feature>
<protein>
    <submittedName>
        <fullName evidence="1">Uncharacterized protein</fullName>
    </submittedName>
</protein>
<comment type="caution">
    <text evidence="1">The sequence shown here is derived from an EMBL/GenBank/DDBJ whole genome shotgun (WGS) entry which is preliminary data.</text>
</comment>
<proteinExistence type="predicted"/>
<sequence>KKEKYKWSSYSNYIDILNHTEIPEIKEILEMFSSDTKKALKEFINYRRG</sequence>
<gene>
    <name evidence="1" type="ORF">S12H4_25136</name>
</gene>
<name>X1S140_9ZZZZ</name>
<dbReference type="AlphaFoldDB" id="X1S140"/>
<organism evidence="1">
    <name type="scientific">marine sediment metagenome</name>
    <dbReference type="NCBI Taxonomy" id="412755"/>
    <lineage>
        <taxon>unclassified sequences</taxon>
        <taxon>metagenomes</taxon>
        <taxon>ecological metagenomes</taxon>
    </lineage>
</organism>
<dbReference type="EMBL" id="BARW01013931">
    <property type="protein sequence ID" value="GAI72901.1"/>
    <property type="molecule type" value="Genomic_DNA"/>
</dbReference>